<dbReference type="Gene3D" id="3.40.50.2000">
    <property type="entry name" value="Glycogen Phosphorylase B"/>
    <property type="match status" value="2"/>
</dbReference>
<name>A0ABM5NX31_9CLOT</name>
<proteinExistence type="predicted"/>
<dbReference type="PANTHER" id="PTHR45871:SF1">
    <property type="entry name" value="PHOSPHATIDYLINOSITOL N-ACETYLGLUCOSAMINYLTRANSFERASE SUBUNIT A"/>
    <property type="match status" value="1"/>
</dbReference>
<evidence type="ECO:0000259" key="2">
    <source>
        <dbReference type="Pfam" id="PF13439"/>
    </source>
</evidence>
<dbReference type="Pfam" id="PF13439">
    <property type="entry name" value="Glyco_transf_4"/>
    <property type="match status" value="1"/>
</dbReference>
<dbReference type="InterPro" id="IPR028098">
    <property type="entry name" value="Glyco_trans_4-like_N"/>
</dbReference>
<dbReference type="InterPro" id="IPR001296">
    <property type="entry name" value="Glyco_trans_1"/>
</dbReference>
<dbReference type="RefSeq" id="WP_242834121.1">
    <property type="nucleotide sequence ID" value="NC_022592.1"/>
</dbReference>
<dbReference type="EMBL" id="CP006763">
    <property type="protein sequence ID" value="AGY76981.2"/>
    <property type="molecule type" value="Genomic_DNA"/>
</dbReference>
<reference evidence="4" key="1">
    <citation type="journal article" date="2014" name="Biotechnol. Biofuels">
        <title>Comparison of single-molecule sequencing and hybrid approaches for finishing the genome of Clostridium autoethanogenum and analysis of CRISPR systems in industrial relevant Clostridia.</title>
        <authorList>
            <person name="Brown S.D."/>
            <person name="Nagaraju S."/>
            <person name="Utturkar S."/>
            <person name="De Tissera S."/>
            <person name="Segovia S."/>
            <person name="Mitchell W."/>
            <person name="Land M.L."/>
            <person name="Dassanayake A."/>
            <person name="Kopke M."/>
        </authorList>
    </citation>
    <scope>NUCLEOTIDE SEQUENCE [LARGE SCALE GENOMIC DNA]</scope>
    <source>
        <strain evidence="4">DSM 10061</strain>
    </source>
</reference>
<accession>A0ABM5NX31</accession>
<protein>
    <submittedName>
        <fullName evidence="3">Glycosyltransferase family 4 protein</fullName>
    </submittedName>
</protein>
<feature type="domain" description="Glycosyltransferase subfamily 4-like N-terminal" evidence="2">
    <location>
        <begin position="94"/>
        <end position="201"/>
    </location>
</feature>
<dbReference type="CDD" id="cd03801">
    <property type="entry name" value="GT4_PimA-like"/>
    <property type="match status" value="1"/>
</dbReference>
<keyword evidence="4" id="KW-1185">Reference proteome</keyword>
<dbReference type="Proteomes" id="UP000017590">
    <property type="component" value="Chromosome"/>
</dbReference>
<gene>
    <name evidence="3" type="ORF">CAETHG_2774</name>
</gene>
<feature type="domain" description="Glycosyl transferase family 1" evidence="1">
    <location>
        <begin position="208"/>
        <end position="340"/>
    </location>
</feature>
<dbReference type="SUPFAM" id="SSF53756">
    <property type="entry name" value="UDP-Glycosyltransferase/glycogen phosphorylase"/>
    <property type="match status" value="1"/>
</dbReference>
<evidence type="ECO:0000259" key="1">
    <source>
        <dbReference type="Pfam" id="PF00534"/>
    </source>
</evidence>
<dbReference type="PANTHER" id="PTHR45871">
    <property type="entry name" value="N-ACETYLGLUCOSAMINYL-PHOSPHATIDYLINOSITOL BIOSYNTHETIC PROTEIN"/>
    <property type="match status" value="1"/>
</dbReference>
<evidence type="ECO:0000313" key="3">
    <source>
        <dbReference type="EMBL" id="AGY76981.2"/>
    </source>
</evidence>
<evidence type="ECO:0000313" key="4">
    <source>
        <dbReference type="Proteomes" id="UP000017590"/>
    </source>
</evidence>
<sequence>MLNLKKILHVIAQRPEKTGSGTYLQALIEQGDKKGYSQAVIAGIPADEFNIHFKENVKFYPVVFQTEKLPFPVVGMTDIMPYKSTMYRKLDNDMLIKWKNAFSEVLTKSVAEFRPDIIITHHLWILSAMVKEMFPLIKTIAICHGTDLRQMDLAPNFNNYVSKYCRNIDNIAALHEDQKNEIIKKYQIDKNKITVVGVGFNPNIFYTNDTEKNMDKIKLIYAGKLNFAKGIPSLIKSYNKLDIDRNSIELILAGSGTGSQFKAIEKMAEESRLRIILKGSISQKELSKLFRESHLFVFPSFFEGLPLVLTEALASGMLIVTTNLPGVKDFFGDYINKKGLIEYVKMPSLKSLDEPFEEDLPNFEKEFSKAIENQLEKIRNKYYKKDPKVKEVIDNMSWKGVFNKIENLF</sequence>
<dbReference type="Pfam" id="PF00534">
    <property type="entry name" value="Glycos_transf_1"/>
    <property type="match status" value="1"/>
</dbReference>
<organism evidence="3 4">
    <name type="scientific">Clostridium autoethanogenum DSM 10061</name>
    <dbReference type="NCBI Taxonomy" id="1341692"/>
    <lineage>
        <taxon>Bacteria</taxon>
        <taxon>Bacillati</taxon>
        <taxon>Bacillota</taxon>
        <taxon>Clostridia</taxon>
        <taxon>Eubacteriales</taxon>
        <taxon>Clostridiaceae</taxon>
        <taxon>Clostridium</taxon>
    </lineage>
</organism>